<feature type="region of interest" description="Disordered" evidence="1">
    <location>
        <begin position="109"/>
        <end position="151"/>
    </location>
</feature>
<organism evidence="2 3">
    <name type="scientific">Clitoria ternatea</name>
    <name type="common">Butterfly pea</name>
    <dbReference type="NCBI Taxonomy" id="43366"/>
    <lineage>
        <taxon>Eukaryota</taxon>
        <taxon>Viridiplantae</taxon>
        <taxon>Streptophyta</taxon>
        <taxon>Embryophyta</taxon>
        <taxon>Tracheophyta</taxon>
        <taxon>Spermatophyta</taxon>
        <taxon>Magnoliopsida</taxon>
        <taxon>eudicotyledons</taxon>
        <taxon>Gunneridae</taxon>
        <taxon>Pentapetalae</taxon>
        <taxon>rosids</taxon>
        <taxon>fabids</taxon>
        <taxon>Fabales</taxon>
        <taxon>Fabaceae</taxon>
        <taxon>Papilionoideae</taxon>
        <taxon>50 kb inversion clade</taxon>
        <taxon>NPAAA clade</taxon>
        <taxon>indigoferoid/millettioid clade</taxon>
        <taxon>Phaseoleae</taxon>
        <taxon>Clitoria</taxon>
    </lineage>
</organism>
<keyword evidence="3" id="KW-1185">Reference proteome</keyword>
<sequence>MKPTRGADSERRKRSGGSHSYPTRSAKATLGTHSLHSAFPHPDFSAWFTQEGPLPIHSDWYPTVCPQGDTNALCVNGGVHGQPESHSEATLTPTRRILQRPTLLVNQWKKWKQREGQEKKKNEGEEKKEEEERSRRGKTEGMNGKETHRPIIYACTKEWKGGVGKREAAVCSRHPVTISNN</sequence>
<accession>A0AAN9J777</accession>
<gene>
    <name evidence="2" type="ORF">RJT34_16477</name>
</gene>
<evidence type="ECO:0000313" key="2">
    <source>
        <dbReference type="EMBL" id="KAK7293607.1"/>
    </source>
</evidence>
<feature type="compositionally biased region" description="Basic and acidic residues" evidence="1">
    <location>
        <begin position="113"/>
        <end position="149"/>
    </location>
</feature>
<reference evidence="2 3" key="1">
    <citation type="submission" date="2024-01" db="EMBL/GenBank/DDBJ databases">
        <title>The genomes of 5 underutilized Papilionoideae crops provide insights into root nodulation and disease resistance.</title>
        <authorList>
            <person name="Yuan L."/>
        </authorList>
    </citation>
    <scope>NUCLEOTIDE SEQUENCE [LARGE SCALE GENOMIC DNA]</scope>
    <source>
        <strain evidence="2">LY-2023</strain>
        <tissue evidence="2">Leaf</tissue>
    </source>
</reference>
<dbReference type="Proteomes" id="UP001359559">
    <property type="component" value="Unassembled WGS sequence"/>
</dbReference>
<evidence type="ECO:0000256" key="1">
    <source>
        <dbReference type="SAM" id="MobiDB-lite"/>
    </source>
</evidence>
<feature type="compositionally biased region" description="Basic and acidic residues" evidence="1">
    <location>
        <begin position="1"/>
        <end position="11"/>
    </location>
</feature>
<proteinExistence type="predicted"/>
<evidence type="ECO:0000313" key="3">
    <source>
        <dbReference type="Proteomes" id="UP001359559"/>
    </source>
</evidence>
<protein>
    <submittedName>
        <fullName evidence="2">Uncharacterized protein</fullName>
    </submittedName>
</protein>
<feature type="region of interest" description="Disordered" evidence="1">
    <location>
        <begin position="1"/>
        <end position="28"/>
    </location>
</feature>
<dbReference type="EMBL" id="JAYKXN010000004">
    <property type="protein sequence ID" value="KAK7293607.1"/>
    <property type="molecule type" value="Genomic_DNA"/>
</dbReference>
<name>A0AAN9J777_CLITE</name>
<comment type="caution">
    <text evidence="2">The sequence shown here is derived from an EMBL/GenBank/DDBJ whole genome shotgun (WGS) entry which is preliminary data.</text>
</comment>
<dbReference type="AlphaFoldDB" id="A0AAN9J777"/>